<dbReference type="SMART" id="SM00380">
    <property type="entry name" value="AP2"/>
    <property type="match status" value="1"/>
</dbReference>
<dbReference type="InterPro" id="IPR036955">
    <property type="entry name" value="AP2/ERF_dom_sf"/>
</dbReference>
<dbReference type="GO" id="GO:0005634">
    <property type="term" value="C:nucleus"/>
    <property type="evidence" value="ECO:0007669"/>
    <property type="project" value="UniProtKB-SubCell"/>
</dbReference>
<dbReference type="AlphaFoldDB" id="A0AAV2FSK4"/>
<evidence type="ECO:0000256" key="6">
    <source>
        <dbReference type="ARBA" id="ARBA00023242"/>
    </source>
</evidence>
<comment type="similarity">
    <text evidence="7">Belongs to the AP2/ERF transcription factor family. ERF subfamily.</text>
</comment>
<dbReference type="InterPro" id="IPR016177">
    <property type="entry name" value="DNA-bd_dom_sf"/>
</dbReference>
<evidence type="ECO:0000256" key="4">
    <source>
        <dbReference type="ARBA" id="ARBA00023159"/>
    </source>
</evidence>
<feature type="domain" description="AP2/ERF" evidence="9">
    <location>
        <begin position="39"/>
        <end position="96"/>
    </location>
</feature>
<dbReference type="PANTHER" id="PTHR31985:SF259">
    <property type="entry name" value="DEHYDRATION-RESPONSIVE ELEMENT-BINDING PROTEIN 3"/>
    <property type="match status" value="1"/>
</dbReference>
<dbReference type="SUPFAM" id="SSF54171">
    <property type="entry name" value="DNA-binding domain"/>
    <property type="match status" value="1"/>
</dbReference>
<keyword evidence="3" id="KW-0238">DNA-binding</keyword>
<evidence type="ECO:0000256" key="3">
    <source>
        <dbReference type="ARBA" id="ARBA00023125"/>
    </source>
</evidence>
<accession>A0AAV2FSK4</accession>
<feature type="region of interest" description="Disordered" evidence="8">
    <location>
        <begin position="1"/>
        <end position="27"/>
    </location>
</feature>
<evidence type="ECO:0000256" key="5">
    <source>
        <dbReference type="ARBA" id="ARBA00023163"/>
    </source>
</evidence>
<dbReference type="InterPro" id="IPR051032">
    <property type="entry name" value="AP2/ERF_TF_ERF_subfamily"/>
</dbReference>
<evidence type="ECO:0000313" key="10">
    <source>
        <dbReference type="EMBL" id="CAL1401281.1"/>
    </source>
</evidence>
<gene>
    <name evidence="10" type="ORF">LTRI10_LOCUS41348</name>
</gene>
<evidence type="ECO:0000259" key="9">
    <source>
        <dbReference type="PROSITE" id="PS51032"/>
    </source>
</evidence>
<keyword evidence="4" id="KW-0010">Activator</keyword>
<proteinExistence type="inferred from homology"/>
<dbReference type="InterPro" id="IPR001471">
    <property type="entry name" value="AP2/ERF_dom"/>
</dbReference>
<protein>
    <recommendedName>
        <fullName evidence="9">AP2/ERF domain-containing protein</fullName>
    </recommendedName>
</protein>
<keyword evidence="2" id="KW-0805">Transcription regulation</keyword>
<dbReference type="EMBL" id="OZ034820">
    <property type="protein sequence ID" value="CAL1401281.1"/>
    <property type="molecule type" value="Genomic_DNA"/>
</dbReference>
<evidence type="ECO:0000313" key="11">
    <source>
        <dbReference type="Proteomes" id="UP001497516"/>
    </source>
</evidence>
<evidence type="ECO:0000256" key="8">
    <source>
        <dbReference type="SAM" id="MobiDB-lite"/>
    </source>
</evidence>
<sequence length="118" mass="13342">MKHQQQLQDHHNDGDSPNSPTSTSKKTKCIWDCSSKHPVYWGFQMWSLGKWVPEIRELRKKSRIWLGAFPATEMVARAHDVATLYLKGRSAILNFPDLVSSLQRPASVAPRDVQAATA</sequence>
<reference evidence="10 11" key="1">
    <citation type="submission" date="2024-04" db="EMBL/GenBank/DDBJ databases">
        <authorList>
            <person name="Fracassetti M."/>
        </authorList>
    </citation>
    <scope>NUCLEOTIDE SEQUENCE [LARGE SCALE GENOMIC DNA]</scope>
</reference>
<dbReference type="PRINTS" id="PR00367">
    <property type="entry name" value="ETHRSPELEMNT"/>
</dbReference>
<dbReference type="Gene3D" id="3.30.730.10">
    <property type="entry name" value="AP2/ERF domain"/>
    <property type="match status" value="1"/>
</dbReference>
<evidence type="ECO:0000256" key="1">
    <source>
        <dbReference type="ARBA" id="ARBA00004123"/>
    </source>
</evidence>
<comment type="subcellular location">
    <subcellularLocation>
        <location evidence="1">Nucleus</location>
    </subcellularLocation>
</comment>
<dbReference type="GO" id="GO:0003677">
    <property type="term" value="F:DNA binding"/>
    <property type="evidence" value="ECO:0007669"/>
    <property type="project" value="UniProtKB-KW"/>
</dbReference>
<dbReference type="CDD" id="cd00018">
    <property type="entry name" value="AP2"/>
    <property type="match status" value="1"/>
</dbReference>
<evidence type="ECO:0000256" key="2">
    <source>
        <dbReference type="ARBA" id="ARBA00023015"/>
    </source>
</evidence>
<evidence type="ECO:0000256" key="7">
    <source>
        <dbReference type="ARBA" id="ARBA00024343"/>
    </source>
</evidence>
<dbReference type="PANTHER" id="PTHR31985">
    <property type="entry name" value="ETHYLENE-RESPONSIVE TRANSCRIPTION FACTOR ERF042-RELATED"/>
    <property type="match status" value="1"/>
</dbReference>
<dbReference type="Proteomes" id="UP001497516">
    <property type="component" value="Chromosome 7"/>
</dbReference>
<keyword evidence="11" id="KW-1185">Reference proteome</keyword>
<keyword evidence="6" id="KW-0539">Nucleus</keyword>
<keyword evidence="5" id="KW-0804">Transcription</keyword>
<name>A0AAV2FSK4_9ROSI</name>
<dbReference type="PROSITE" id="PS51032">
    <property type="entry name" value="AP2_ERF"/>
    <property type="match status" value="1"/>
</dbReference>
<dbReference type="GO" id="GO:0003700">
    <property type="term" value="F:DNA-binding transcription factor activity"/>
    <property type="evidence" value="ECO:0007669"/>
    <property type="project" value="InterPro"/>
</dbReference>
<organism evidence="10 11">
    <name type="scientific">Linum trigynum</name>
    <dbReference type="NCBI Taxonomy" id="586398"/>
    <lineage>
        <taxon>Eukaryota</taxon>
        <taxon>Viridiplantae</taxon>
        <taxon>Streptophyta</taxon>
        <taxon>Embryophyta</taxon>
        <taxon>Tracheophyta</taxon>
        <taxon>Spermatophyta</taxon>
        <taxon>Magnoliopsida</taxon>
        <taxon>eudicotyledons</taxon>
        <taxon>Gunneridae</taxon>
        <taxon>Pentapetalae</taxon>
        <taxon>rosids</taxon>
        <taxon>fabids</taxon>
        <taxon>Malpighiales</taxon>
        <taxon>Linaceae</taxon>
        <taxon>Linum</taxon>
    </lineage>
</organism>